<dbReference type="InterPro" id="IPR054384">
    <property type="entry name" value="SecDF_P1_head"/>
</dbReference>
<dbReference type="RefSeq" id="WP_146941033.1">
    <property type="nucleotide sequence ID" value="NZ_BJYJ01000008.1"/>
</dbReference>
<dbReference type="Pfam" id="PF22599">
    <property type="entry name" value="SecDF_P1_head"/>
    <property type="match status" value="1"/>
</dbReference>
<dbReference type="Proteomes" id="UP000321863">
    <property type="component" value="Unassembled WGS sequence"/>
</dbReference>
<comment type="caution">
    <text evidence="3">The sequence shown here is derived from an EMBL/GenBank/DDBJ whole genome shotgun (WGS) entry which is preliminary data.</text>
</comment>
<sequence length="152" mass="16694">MKALFKIVVLFMSVNLLAQAREEPVLTDREPGFYEVIDYDSQKTGLKDLKLSPNAGISTKEISSVKKHKNELDLYVIDIVLTEAGAKKFKKLTRKNIAKPIAIVLNGKLISAPLVINPIPDGKVQISGNFTEAEIDEIISLAKNNGTSDLSK</sequence>
<accession>A0A511YLM6</accession>
<protein>
    <recommendedName>
        <fullName evidence="2">SecDF P1 head subdomain domain-containing protein</fullName>
    </recommendedName>
</protein>
<keyword evidence="4" id="KW-1185">Reference proteome</keyword>
<dbReference type="AlphaFoldDB" id="A0A511YLM6"/>
<gene>
    <name evidence="3" type="ORF">CHA01nite_18420</name>
</gene>
<proteinExistence type="predicted"/>
<evidence type="ECO:0000313" key="4">
    <source>
        <dbReference type="Proteomes" id="UP000321863"/>
    </source>
</evidence>
<name>A0A511YLM6_9FLAO</name>
<reference evidence="3 4" key="1">
    <citation type="submission" date="2019-07" db="EMBL/GenBank/DDBJ databases">
        <title>Whole genome shotgun sequence of Chryseobacterium hagamense NBRC 105253.</title>
        <authorList>
            <person name="Hosoyama A."/>
            <person name="Uohara A."/>
            <person name="Ohji S."/>
            <person name="Ichikawa N."/>
        </authorList>
    </citation>
    <scope>NUCLEOTIDE SEQUENCE [LARGE SCALE GENOMIC DNA]</scope>
    <source>
        <strain evidence="3 4">NBRC 105253</strain>
    </source>
</reference>
<feature type="chain" id="PRO_5021902399" description="SecDF P1 head subdomain domain-containing protein" evidence="1">
    <location>
        <begin position="21"/>
        <end position="152"/>
    </location>
</feature>
<dbReference type="Gene3D" id="3.30.1360.200">
    <property type="match status" value="1"/>
</dbReference>
<dbReference type="OrthoDB" id="1245443at2"/>
<organism evidence="3 4">
    <name type="scientific">Chryseobacterium hagamense</name>
    <dbReference type="NCBI Taxonomy" id="395935"/>
    <lineage>
        <taxon>Bacteria</taxon>
        <taxon>Pseudomonadati</taxon>
        <taxon>Bacteroidota</taxon>
        <taxon>Flavobacteriia</taxon>
        <taxon>Flavobacteriales</taxon>
        <taxon>Weeksellaceae</taxon>
        <taxon>Chryseobacterium group</taxon>
        <taxon>Chryseobacterium</taxon>
    </lineage>
</organism>
<evidence type="ECO:0000256" key="1">
    <source>
        <dbReference type="SAM" id="SignalP"/>
    </source>
</evidence>
<feature type="signal peptide" evidence="1">
    <location>
        <begin position="1"/>
        <end position="20"/>
    </location>
</feature>
<feature type="domain" description="SecDF P1 head subdomain" evidence="2">
    <location>
        <begin position="48"/>
        <end position="138"/>
    </location>
</feature>
<evidence type="ECO:0000313" key="3">
    <source>
        <dbReference type="EMBL" id="GEN76102.1"/>
    </source>
</evidence>
<dbReference type="EMBL" id="BJYJ01000008">
    <property type="protein sequence ID" value="GEN76102.1"/>
    <property type="molecule type" value="Genomic_DNA"/>
</dbReference>
<evidence type="ECO:0000259" key="2">
    <source>
        <dbReference type="Pfam" id="PF22599"/>
    </source>
</evidence>
<keyword evidence="1" id="KW-0732">Signal</keyword>